<accession>A0A4C1ZQG7</accession>
<sequence length="116" mass="13366">MSTFELATHKYTSHTGAQPYQFEKSRRLESARTVWSVAADSRCSTWDSLEQKLTSGAAADSRDKCWSRSDPRRTKAGAVIADLLLCRVRKLPYFYRISREAHKEEVSREVPHARLY</sequence>
<dbReference type="EMBL" id="BGZK01001964">
    <property type="protein sequence ID" value="GBP88887.1"/>
    <property type="molecule type" value="Genomic_DNA"/>
</dbReference>
<reference evidence="1 2" key="1">
    <citation type="journal article" date="2019" name="Commun. Biol.">
        <title>The bagworm genome reveals a unique fibroin gene that provides high tensile strength.</title>
        <authorList>
            <person name="Kono N."/>
            <person name="Nakamura H."/>
            <person name="Ohtoshi R."/>
            <person name="Tomita M."/>
            <person name="Numata K."/>
            <person name="Arakawa K."/>
        </authorList>
    </citation>
    <scope>NUCLEOTIDE SEQUENCE [LARGE SCALE GENOMIC DNA]</scope>
</reference>
<dbReference type="Proteomes" id="UP000299102">
    <property type="component" value="Unassembled WGS sequence"/>
</dbReference>
<evidence type="ECO:0000313" key="1">
    <source>
        <dbReference type="EMBL" id="GBP88887.1"/>
    </source>
</evidence>
<dbReference type="AlphaFoldDB" id="A0A4C1ZQG7"/>
<name>A0A4C1ZQG7_EUMVA</name>
<evidence type="ECO:0000313" key="2">
    <source>
        <dbReference type="Proteomes" id="UP000299102"/>
    </source>
</evidence>
<gene>
    <name evidence="1" type="ORF">EVAR_102900_1</name>
</gene>
<comment type="caution">
    <text evidence="1">The sequence shown here is derived from an EMBL/GenBank/DDBJ whole genome shotgun (WGS) entry which is preliminary data.</text>
</comment>
<organism evidence="1 2">
    <name type="scientific">Eumeta variegata</name>
    <name type="common">Bagworm moth</name>
    <name type="synonym">Eumeta japonica</name>
    <dbReference type="NCBI Taxonomy" id="151549"/>
    <lineage>
        <taxon>Eukaryota</taxon>
        <taxon>Metazoa</taxon>
        <taxon>Ecdysozoa</taxon>
        <taxon>Arthropoda</taxon>
        <taxon>Hexapoda</taxon>
        <taxon>Insecta</taxon>
        <taxon>Pterygota</taxon>
        <taxon>Neoptera</taxon>
        <taxon>Endopterygota</taxon>
        <taxon>Lepidoptera</taxon>
        <taxon>Glossata</taxon>
        <taxon>Ditrysia</taxon>
        <taxon>Tineoidea</taxon>
        <taxon>Psychidae</taxon>
        <taxon>Oiketicinae</taxon>
        <taxon>Eumeta</taxon>
    </lineage>
</organism>
<protein>
    <submittedName>
        <fullName evidence="1">Uncharacterized protein</fullName>
    </submittedName>
</protein>
<proteinExistence type="predicted"/>
<keyword evidence="2" id="KW-1185">Reference proteome</keyword>